<evidence type="ECO:0000256" key="9">
    <source>
        <dbReference type="SAM" id="MobiDB-lite"/>
    </source>
</evidence>
<evidence type="ECO:0000256" key="8">
    <source>
        <dbReference type="RuleBase" id="RU364141"/>
    </source>
</evidence>
<evidence type="ECO:0000256" key="6">
    <source>
        <dbReference type="ARBA" id="ARBA00023242"/>
    </source>
</evidence>
<keyword evidence="11" id="KW-1185">Reference proteome</keyword>
<dbReference type="PANTHER" id="PTHR13208">
    <property type="entry name" value="MEDIATOR OF RNA POLYMERASE II TRANSCRIPTION SUBUNIT 4"/>
    <property type="match status" value="1"/>
</dbReference>
<dbReference type="InterPro" id="IPR019258">
    <property type="entry name" value="Mediator_Med4"/>
</dbReference>
<dbReference type="GO" id="GO:0003712">
    <property type="term" value="F:transcription coregulator activity"/>
    <property type="evidence" value="ECO:0007669"/>
    <property type="project" value="InterPro"/>
</dbReference>
<dbReference type="Proteomes" id="UP000669133">
    <property type="component" value="Unassembled WGS sequence"/>
</dbReference>
<feature type="compositionally biased region" description="Polar residues" evidence="9">
    <location>
        <begin position="16"/>
        <end position="48"/>
    </location>
</feature>
<keyword evidence="6 8" id="KW-0539">Nucleus</keyword>
<feature type="region of interest" description="Disordered" evidence="9">
    <location>
        <begin position="251"/>
        <end position="309"/>
    </location>
</feature>
<comment type="subunit">
    <text evidence="8">Component of the Mediator complex.</text>
</comment>
<organism evidence="10 11">
    <name type="scientific">Candida metapsilosis</name>
    <dbReference type="NCBI Taxonomy" id="273372"/>
    <lineage>
        <taxon>Eukaryota</taxon>
        <taxon>Fungi</taxon>
        <taxon>Dikarya</taxon>
        <taxon>Ascomycota</taxon>
        <taxon>Saccharomycotina</taxon>
        <taxon>Pichiomycetes</taxon>
        <taxon>Debaryomycetaceae</taxon>
        <taxon>Candida/Lodderomyces clade</taxon>
        <taxon>Candida</taxon>
    </lineage>
</organism>
<protein>
    <recommendedName>
        <fullName evidence="3 8">Mediator of RNA polymerase II transcription subunit 4</fullName>
    </recommendedName>
    <alternativeName>
        <fullName evidence="7 8">Mediator complex subunit 4</fullName>
    </alternativeName>
</protein>
<comment type="caution">
    <text evidence="10">The sequence shown here is derived from an EMBL/GenBank/DDBJ whole genome shotgun (WGS) entry which is preliminary data.</text>
</comment>
<keyword evidence="4 8" id="KW-0805">Transcription regulation</keyword>
<dbReference type="Pfam" id="PF10018">
    <property type="entry name" value="Med4"/>
    <property type="match status" value="1"/>
</dbReference>
<reference evidence="10 11" key="1">
    <citation type="submission" date="2020-12" db="EMBL/GenBank/DDBJ databases">
        <title>Effect of drift, selection, and recombination on the evolution of hybrid genomes in Candida yeast pathogens.</title>
        <authorList>
            <person name="Mixao V."/>
            <person name="Ksiezopolska E."/>
            <person name="Saus E."/>
            <person name="Boekhout T."/>
            <person name="Gacser A."/>
            <person name="Gabaldon T."/>
        </authorList>
    </citation>
    <scope>NUCLEOTIDE SEQUENCE [LARGE SCALE GENOMIC DNA]</scope>
    <source>
        <strain evidence="10 11">BP57</strain>
    </source>
</reference>
<comment type="subcellular location">
    <subcellularLocation>
        <location evidence="1 8">Nucleus</location>
    </subcellularLocation>
</comment>
<keyword evidence="8" id="KW-0010">Activator</keyword>
<sequence>MLPHQNSPLRSKPVSRVTSSTRLNQLSSGGAANNSSRPSTPYVPSSLNPLKYESNYQENIDDKVRSNEELQTFNALPIVSKIGDFRDALDTLSNSISHYKENEFYPNVERIVEMNTSLEREVHELSMHKERSREVSRLSNINKSLDTKLKDDLRTLVKLRADLKKLPCIHEGEAKRGSLESNVDVESILNYSMKLAKFTKAPAAVGNMSFQVHPNNYIWPAEDSLRRGMLAMSSLHASEIINAELSDGKEEIMEEKEDDNLQPEVNETTKEQPVTNNQKSESARGASNTENAQVDLDLDLFDPDDEYSD</sequence>
<evidence type="ECO:0000256" key="2">
    <source>
        <dbReference type="ARBA" id="ARBA00009626"/>
    </source>
</evidence>
<dbReference type="EMBL" id="JAEOAQ010000003">
    <property type="protein sequence ID" value="KAG5419188.1"/>
    <property type="molecule type" value="Genomic_DNA"/>
</dbReference>
<evidence type="ECO:0000313" key="11">
    <source>
        <dbReference type="Proteomes" id="UP000669133"/>
    </source>
</evidence>
<accession>A0A8H7ZCA0</accession>
<dbReference type="PANTHER" id="PTHR13208:SF2">
    <property type="entry name" value="MEDIATOR OF RNA POLYMERASE II TRANSCRIPTION SUBUNIT 4"/>
    <property type="match status" value="1"/>
</dbReference>
<proteinExistence type="inferred from homology"/>
<dbReference type="GO" id="GO:0006357">
    <property type="term" value="P:regulation of transcription by RNA polymerase II"/>
    <property type="evidence" value="ECO:0007669"/>
    <property type="project" value="InterPro"/>
</dbReference>
<feature type="compositionally biased region" description="Acidic residues" evidence="9">
    <location>
        <begin position="252"/>
        <end position="261"/>
    </location>
</feature>
<dbReference type="GO" id="GO:0016592">
    <property type="term" value="C:mediator complex"/>
    <property type="evidence" value="ECO:0007669"/>
    <property type="project" value="InterPro"/>
</dbReference>
<evidence type="ECO:0000256" key="4">
    <source>
        <dbReference type="ARBA" id="ARBA00023015"/>
    </source>
</evidence>
<comment type="function">
    <text evidence="8">Component of the Mediator complex, a coactivator involved in the regulated transcription of nearly all RNA polymerase II-dependent genes. Mediator functions as a bridge to convey information from gene-specific regulatory proteins to the basal RNA polymerase II transcription machinery. Mediator is recruited to promoters by direct interactions with regulatory proteins and serves as a scaffold for the assembly of a functional preinitiation complex with RNA polymerase II and the general transcription factors.</text>
</comment>
<evidence type="ECO:0000256" key="3">
    <source>
        <dbReference type="ARBA" id="ARBA00020629"/>
    </source>
</evidence>
<feature type="compositionally biased region" description="Acidic residues" evidence="9">
    <location>
        <begin position="296"/>
        <end position="309"/>
    </location>
</feature>
<evidence type="ECO:0000256" key="5">
    <source>
        <dbReference type="ARBA" id="ARBA00023163"/>
    </source>
</evidence>
<keyword evidence="5 8" id="KW-0804">Transcription</keyword>
<name>A0A8H7ZCA0_9ASCO</name>
<comment type="similarity">
    <text evidence="2 8">Belongs to the Mediator complex subunit 4 family.</text>
</comment>
<dbReference type="AlphaFoldDB" id="A0A8H7ZCA0"/>
<dbReference type="GO" id="GO:0070847">
    <property type="term" value="C:core mediator complex"/>
    <property type="evidence" value="ECO:0007669"/>
    <property type="project" value="TreeGrafter"/>
</dbReference>
<gene>
    <name evidence="8" type="primary">MED4</name>
    <name evidence="10" type="ORF">I9W82_002955</name>
</gene>
<evidence type="ECO:0000256" key="7">
    <source>
        <dbReference type="ARBA" id="ARBA00031257"/>
    </source>
</evidence>
<evidence type="ECO:0000313" key="10">
    <source>
        <dbReference type="EMBL" id="KAG5419188.1"/>
    </source>
</evidence>
<dbReference type="OrthoDB" id="1929813at2759"/>
<feature type="region of interest" description="Disordered" evidence="9">
    <location>
        <begin position="1"/>
        <end position="48"/>
    </location>
</feature>
<evidence type="ECO:0000256" key="1">
    <source>
        <dbReference type="ARBA" id="ARBA00004123"/>
    </source>
</evidence>
<feature type="compositionally biased region" description="Polar residues" evidence="9">
    <location>
        <begin position="263"/>
        <end position="292"/>
    </location>
</feature>